<keyword evidence="2" id="KW-0813">Transport</keyword>
<keyword evidence="5" id="KW-0067">ATP-binding</keyword>
<evidence type="ECO:0000259" key="3">
    <source>
        <dbReference type="PROSITE" id="PS50893"/>
    </source>
</evidence>
<accession>A0A7X1E1R8</accession>
<evidence type="ECO:0000256" key="2">
    <source>
        <dbReference type="ARBA" id="ARBA00022448"/>
    </source>
</evidence>
<organism evidence="5 6">
    <name type="scientific">Pseudomonas cremoris</name>
    <dbReference type="NCBI Taxonomy" id="2724178"/>
    <lineage>
        <taxon>Bacteria</taxon>
        <taxon>Pseudomonadati</taxon>
        <taxon>Pseudomonadota</taxon>
        <taxon>Gammaproteobacteria</taxon>
        <taxon>Pseudomonadales</taxon>
        <taxon>Pseudomonadaceae</taxon>
        <taxon>Pseudomonas</taxon>
    </lineage>
</organism>
<dbReference type="RefSeq" id="WP_185708781.1">
    <property type="nucleotide sequence ID" value="NZ_JAAXCY010000014.1"/>
</dbReference>
<dbReference type="InterPro" id="IPR027417">
    <property type="entry name" value="P-loop_NTPase"/>
</dbReference>
<dbReference type="AlphaFoldDB" id="A0A7X1E1R8"/>
<gene>
    <name evidence="4" type="ORF">HF209_18395</name>
    <name evidence="5" type="ORF">HF257_28610</name>
</gene>
<keyword evidence="7" id="KW-1185">Reference proteome</keyword>
<dbReference type="PANTHER" id="PTHR43335">
    <property type="entry name" value="ABC TRANSPORTER, ATP-BINDING PROTEIN"/>
    <property type="match status" value="1"/>
</dbReference>
<dbReference type="EMBL" id="JAAXCY010000014">
    <property type="protein sequence ID" value="MBC2409989.1"/>
    <property type="molecule type" value="Genomic_DNA"/>
</dbReference>
<dbReference type="Gene3D" id="3.40.50.300">
    <property type="entry name" value="P-loop containing nucleotide triphosphate hydrolases"/>
    <property type="match status" value="1"/>
</dbReference>
<evidence type="ECO:0000313" key="4">
    <source>
        <dbReference type="EMBL" id="MBC2382916.1"/>
    </source>
</evidence>
<evidence type="ECO:0000313" key="6">
    <source>
        <dbReference type="Proteomes" id="UP000520513"/>
    </source>
</evidence>
<comment type="caution">
    <text evidence="5">The sequence shown here is derived from an EMBL/GenBank/DDBJ whole genome shotgun (WGS) entry which is preliminary data.</text>
</comment>
<dbReference type="GO" id="GO:0005524">
    <property type="term" value="F:ATP binding"/>
    <property type="evidence" value="ECO:0007669"/>
    <property type="project" value="UniProtKB-KW"/>
</dbReference>
<dbReference type="Proteomes" id="UP000520513">
    <property type="component" value="Unassembled WGS sequence"/>
</dbReference>
<dbReference type="PROSITE" id="PS50893">
    <property type="entry name" value="ABC_TRANSPORTER_2"/>
    <property type="match status" value="1"/>
</dbReference>
<evidence type="ECO:0000313" key="5">
    <source>
        <dbReference type="EMBL" id="MBC2409989.1"/>
    </source>
</evidence>
<dbReference type="GO" id="GO:0016887">
    <property type="term" value="F:ATP hydrolysis activity"/>
    <property type="evidence" value="ECO:0007669"/>
    <property type="project" value="InterPro"/>
</dbReference>
<evidence type="ECO:0000256" key="1">
    <source>
        <dbReference type="ARBA" id="ARBA00005417"/>
    </source>
</evidence>
<feature type="domain" description="ABC transporter" evidence="3">
    <location>
        <begin position="2"/>
        <end position="230"/>
    </location>
</feature>
<comment type="similarity">
    <text evidence="1">Belongs to the ABC transporter superfamily.</text>
</comment>
<protein>
    <submittedName>
        <fullName evidence="5">ABC transporter ATP-binding protein</fullName>
    </submittedName>
</protein>
<proteinExistence type="inferred from homology"/>
<dbReference type="Proteomes" id="UP000534677">
    <property type="component" value="Unassembled WGS sequence"/>
</dbReference>
<keyword evidence="5" id="KW-0547">Nucleotide-binding</keyword>
<reference evidence="6 7" key="1">
    <citation type="submission" date="2020-04" db="EMBL/GenBank/DDBJ databases">
        <title>Pseudomonas crami sp. nov., a novel proteolytic bacterial species isolated from cream.</title>
        <authorList>
            <person name="Hofmann K."/>
            <person name="Woller A."/>
            <person name="Huptas C."/>
            <person name="Wenning M."/>
            <person name="Scherer S."/>
            <person name="Doll E.V."/>
        </authorList>
    </citation>
    <scope>NUCLEOTIDE SEQUENCE [LARGE SCALE GENOMIC DNA]</scope>
    <source>
        <strain evidence="4 7">WS 5096</strain>
        <strain evidence="5 6">WS 5106</strain>
    </source>
</reference>
<dbReference type="SUPFAM" id="SSF52540">
    <property type="entry name" value="P-loop containing nucleoside triphosphate hydrolases"/>
    <property type="match status" value="1"/>
</dbReference>
<dbReference type="EMBL" id="JAAXCZ010000009">
    <property type="protein sequence ID" value="MBC2382916.1"/>
    <property type="molecule type" value="Genomic_DNA"/>
</dbReference>
<sequence>MIEISNITKKDGKNNVIRDFSFSAKRQECLGLFGADVTAKTTLFKIIAGSTHPSSGHVNIFGFDTQKHVRQACQTVGYQPSTFGHPTLSVSSLLSFVAALRGFRGADKRKRLDKAIVRLELSPLLKYPISALPSGLKRKVAIAQAILHDPAVLLLDEPYEGLASHQYNKINALIQSLTEEMTVIIATRDCEALVHTCTRGLIVGGGRLVEDASITDLLRSSRHFQAVTLTSQSPLDILALAVLPGVAGIEEDHHHPNTVTVLAMPGHSILPSISALIAKRHWQVNSLKLEPGRLNDVVHQLSQEAPL</sequence>
<dbReference type="Pfam" id="PF00005">
    <property type="entry name" value="ABC_tran"/>
    <property type="match status" value="1"/>
</dbReference>
<dbReference type="InterPro" id="IPR003439">
    <property type="entry name" value="ABC_transporter-like_ATP-bd"/>
</dbReference>
<evidence type="ECO:0000313" key="7">
    <source>
        <dbReference type="Proteomes" id="UP000534677"/>
    </source>
</evidence>
<name>A0A7X1E1R8_9PSED</name>